<dbReference type="EMBL" id="JBHSWE010000001">
    <property type="protein sequence ID" value="MFC6669165.1"/>
    <property type="molecule type" value="Genomic_DNA"/>
</dbReference>
<dbReference type="NCBIfam" id="NF003818">
    <property type="entry name" value="PRK05409.1"/>
    <property type="match status" value="1"/>
</dbReference>
<dbReference type="PANTHER" id="PTHR42194">
    <property type="entry name" value="UPF0276 PROTEIN HI_1600"/>
    <property type="match status" value="1"/>
</dbReference>
<evidence type="ECO:0000313" key="1">
    <source>
        <dbReference type="EMBL" id="MFC6669165.1"/>
    </source>
</evidence>
<keyword evidence="2" id="KW-1185">Reference proteome</keyword>
<dbReference type="PANTHER" id="PTHR42194:SF1">
    <property type="entry name" value="UPF0276 PROTEIN HI_1600"/>
    <property type="match status" value="1"/>
</dbReference>
<dbReference type="Proteomes" id="UP001596422">
    <property type="component" value="Unassembled WGS sequence"/>
</dbReference>
<gene>
    <name evidence="1" type="ORF">ACFQDL_02855</name>
</gene>
<protein>
    <submittedName>
        <fullName evidence="1">DUF692 domain-containing protein</fullName>
    </submittedName>
</protein>
<dbReference type="Pfam" id="PF05114">
    <property type="entry name" value="MbnB_TglH_ChrH"/>
    <property type="match status" value="1"/>
</dbReference>
<dbReference type="Gene3D" id="3.20.20.150">
    <property type="entry name" value="Divalent-metal-dependent TIM barrel enzymes"/>
    <property type="match status" value="1"/>
</dbReference>
<accession>A0ABW1ZTT3</accession>
<sequence length="282" mass="32142">MSDYIHWSLKGAGISLRSCNVDEIINERPNIRWCEALVDAHLVEGGEALHSLERVRHQYPVTLHGLGLALGSTAPLDTGYLVRIRALADRIDASWISDHICFTSLGNCFSHELLPLPYTEESLDHIASRINQVQEFLGRRILLENPARYMSYNHSTLSEGEFMAEMARRADCYLLLDVNNSYITEHNLGAGALDTINSLPPERVREIHLAGFDSRADYLLDSHNSPVSEPVWALYEEAQKRFTCAPTLIEWEQDVPQLSVILREVRRAQRIMRRIQGNRRLI</sequence>
<reference evidence="2" key="1">
    <citation type="journal article" date="2019" name="Int. J. Syst. Evol. Microbiol.">
        <title>The Global Catalogue of Microorganisms (GCM) 10K type strain sequencing project: providing services to taxonomists for standard genome sequencing and annotation.</title>
        <authorList>
            <consortium name="The Broad Institute Genomics Platform"/>
            <consortium name="The Broad Institute Genome Sequencing Center for Infectious Disease"/>
            <person name="Wu L."/>
            <person name="Ma J."/>
        </authorList>
    </citation>
    <scope>NUCLEOTIDE SEQUENCE [LARGE SCALE GENOMIC DNA]</scope>
    <source>
        <strain evidence="2">NBRC 111756</strain>
    </source>
</reference>
<name>A0ABW1ZTT3_9GAMM</name>
<dbReference type="RefSeq" id="WP_379907744.1">
    <property type="nucleotide sequence ID" value="NZ_JBHSWE010000001.1"/>
</dbReference>
<comment type="caution">
    <text evidence="1">The sequence shown here is derived from an EMBL/GenBank/DDBJ whole genome shotgun (WGS) entry which is preliminary data.</text>
</comment>
<dbReference type="InterPro" id="IPR007801">
    <property type="entry name" value="MbnB/TglH/ChrH"/>
</dbReference>
<organism evidence="1 2">
    <name type="scientific">Marinobacterium aestuariivivens</name>
    <dbReference type="NCBI Taxonomy" id="1698799"/>
    <lineage>
        <taxon>Bacteria</taxon>
        <taxon>Pseudomonadati</taxon>
        <taxon>Pseudomonadota</taxon>
        <taxon>Gammaproteobacteria</taxon>
        <taxon>Oceanospirillales</taxon>
        <taxon>Oceanospirillaceae</taxon>
        <taxon>Marinobacterium</taxon>
    </lineage>
</organism>
<dbReference type="InterPro" id="IPR036237">
    <property type="entry name" value="Xyl_isomerase-like_sf"/>
</dbReference>
<dbReference type="SUPFAM" id="SSF51658">
    <property type="entry name" value="Xylose isomerase-like"/>
    <property type="match status" value="1"/>
</dbReference>
<evidence type="ECO:0000313" key="2">
    <source>
        <dbReference type="Proteomes" id="UP001596422"/>
    </source>
</evidence>
<proteinExistence type="predicted"/>